<dbReference type="Gene3D" id="2.30.110.10">
    <property type="entry name" value="Electron Transport, Fmn-binding Protein, Chain A"/>
    <property type="match status" value="1"/>
</dbReference>
<dbReference type="AlphaFoldDB" id="A0A1V4SX51"/>
<dbReference type="EMBL" id="LTAY01000026">
    <property type="protein sequence ID" value="OPX49107.1"/>
    <property type="molecule type" value="Genomic_DNA"/>
</dbReference>
<dbReference type="PANTHER" id="PTHR34071:SF2">
    <property type="entry name" value="FLAVIN-NUCLEOTIDE-BINDING PROTEIN"/>
    <property type="match status" value="1"/>
</dbReference>
<evidence type="ECO:0000313" key="1">
    <source>
        <dbReference type="EMBL" id="OPX49107.1"/>
    </source>
</evidence>
<dbReference type="InterPro" id="IPR012349">
    <property type="entry name" value="Split_barrel_FMN-bd"/>
</dbReference>
<name>A0A1V4SX51_9CLOT</name>
<evidence type="ECO:0000313" key="2">
    <source>
        <dbReference type="Proteomes" id="UP000191448"/>
    </source>
</evidence>
<reference evidence="1 2" key="1">
    <citation type="submission" date="2016-02" db="EMBL/GenBank/DDBJ databases">
        <title>Genome sequence of Clostridium thermobutyricum DSM 4928.</title>
        <authorList>
            <person name="Poehlein A."/>
            <person name="Daniel R."/>
        </authorList>
    </citation>
    <scope>NUCLEOTIDE SEQUENCE [LARGE SCALE GENOMIC DNA]</scope>
    <source>
        <strain evidence="1 2">DSM 4928</strain>
    </source>
</reference>
<accession>A0A1V4SX51</accession>
<dbReference type="OrthoDB" id="9794935at2"/>
<dbReference type="SUPFAM" id="SSF50475">
    <property type="entry name" value="FMN-binding split barrel"/>
    <property type="match status" value="1"/>
</dbReference>
<gene>
    <name evidence="1" type="ORF">CLTHE_08610</name>
</gene>
<dbReference type="Proteomes" id="UP000191448">
    <property type="component" value="Unassembled WGS sequence"/>
</dbReference>
<proteinExistence type="predicted"/>
<organism evidence="1 2">
    <name type="scientific">Clostridium thermobutyricum DSM 4928</name>
    <dbReference type="NCBI Taxonomy" id="1121339"/>
    <lineage>
        <taxon>Bacteria</taxon>
        <taxon>Bacillati</taxon>
        <taxon>Bacillota</taxon>
        <taxon>Clostridia</taxon>
        <taxon>Eubacteriales</taxon>
        <taxon>Clostridiaceae</taxon>
        <taxon>Clostridium</taxon>
    </lineage>
</organism>
<dbReference type="RefSeq" id="WP_080022156.1">
    <property type="nucleotide sequence ID" value="NZ_LTAY01000026.1"/>
</dbReference>
<protein>
    <submittedName>
        <fullName evidence="1">Pyridoxamine 5'-phosphate oxidase</fullName>
    </submittedName>
</protein>
<dbReference type="Pfam" id="PF12900">
    <property type="entry name" value="Pyridox_ox_2"/>
    <property type="match status" value="1"/>
</dbReference>
<sequence>MFREMRRKKQLLSEEKSLEVLKRNTSGVLSVLGDEGFPYGVPINYVYNDGKIYFHSAKMGHKVDSIKNYDKVSFTVIDQDKIVPEKYTSYFRSVIAFGKARIIEDSKEMEHILKVLAKKYCKEQGDKGIQEEINKGINHVTVIEFDIIHLTGKESIELVNGEK</sequence>
<dbReference type="InterPro" id="IPR024747">
    <property type="entry name" value="Pyridox_Oxase-rel"/>
</dbReference>
<comment type="caution">
    <text evidence="1">The sequence shown here is derived from an EMBL/GenBank/DDBJ whole genome shotgun (WGS) entry which is preliminary data.</text>
</comment>
<dbReference type="PANTHER" id="PTHR34071">
    <property type="entry name" value="5-NITROIMIDAZOLE ANTIBIOTICS RESISTANCE PROTEIN, NIMA-FAMILY-RELATED PROTEIN-RELATED"/>
    <property type="match status" value="1"/>
</dbReference>